<evidence type="ECO:0000313" key="2">
    <source>
        <dbReference type="EMBL" id="GGK11267.1"/>
    </source>
</evidence>
<gene>
    <name evidence="2" type="ORF">GCM10008955_00660</name>
</gene>
<comment type="caution">
    <text evidence="2">The sequence shown here is derived from an EMBL/GenBank/DDBJ whole genome shotgun (WGS) entry which is preliminary data.</text>
</comment>
<keyword evidence="3" id="KW-1185">Reference proteome</keyword>
<evidence type="ECO:0000313" key="3">
    <source>
        <dbReference type="Proteomes" id="UP000647587"/>
    </source>
</evidence>
<sequence>MRMSEVKRLRMERGLSRDELAAKSGVSSLTIRAHELGTVKGTETKTAEAIANALDVPVQALFFHADINMSIYKEESA</sequence>
<protein>
    <recommendedName>
        <fullName evidence="1">HTH cro/C1-type domain-containing protein</fullName>
    </recommendedName>
</protein>
<dbReference type="SUPFAM" id="SSF47413">
    <property type="entry name" value="lambda repressor-like DNA-binding domains"/>
    <property type="match status" value="1"/>
</dbReference>
<organism evidence="2 3">
    <name type="scientific">Deinococcus malanensis</name>
    <dbReference type="NCBI Taxonomy" id="1706855"/>
    <lineage>
        <taxon>Bacteria</taxon>
        <taxon>Thermotogati</taxon>
        <taxon>Deinococcota</taxon>
        <taxon>Deinococci</taxon>
        <taxon>Deinococcales</taxon>
        <taxon>Deinococcaceae</taxon>
        <taxon>Deinococcus</taxon>
    </lineage>
</organism>
<dbReference type="PROSITE" id="PS50943">
    <property type="entry name" value="HTH_CROC1"/>
    <property type="match status" value="1"/>
</dbReference>
<dbReference type="RefSeq" id="WP_189003458.1">
    <property type="nucleotide sequence ID" value="NZ_BMPP01000001.1"/>
</dbReference>
<reference evidence="3" key="1">
    <citation type="journal article" date="2019" name="Int. J. Syst. Evol. Microbiol.">
        <title>The Global Catalogue of Microorganisms (GCM) 10K type strain sequencing project: providing services to taxonomists for standard genome sequencing and annotation.</title>
        <authorList>
            <consortium name="The Broad Institute Genomics Platform"/>
            <consortium name="The Broad Institute Genome Sequencing Center for Infectious Disease"/>
            <person name="Wu L."/>
            <person name="Ma J."/>
        </authorList>
    </citation>
    <scope>NUCLEOTIDE SEQUENCE [LARGE SCALE GENOMIC DNA]</scope>
    <source>
        <strain evidence="3">JCM 30331</strain>
    </source>
</reference>
<dbReference type="Gene3D" id="1.10.260.40">
    <property type="entry name" value="lambda repressor-like DNA-binding domains"/>
    <property type="match status" value="1"/>
</dbReference>
<dbReference type="CDD" id="cd00093">
    <property type="entry name" value="HTH_XRE"/>
    <property type="match status" value="1"/>
</dbReference>
<dbReference type="Pfam" id="PF01381">
    <property type="entry name" value="HTH_3"/>
    <property type="match status" value="1"/>
</dbReference>
<evidence type="ECO:0000259" key="1">
    <source>
        <dbReference type="PROSITE" id="PS50943"/>
    </source>
</evidence>
<feature type="domain" description="HTH cro/C1-type" evidence="1">
    <location>
        <begin position="6"/>
        <end position="61"/>
    </location>
</feature>
<dbReference type="EMBL" id="BMPP01000001">
    <property type="protein sequence ID" value="GGK11267.1"/>
    <property type="molecule type" value="Genomic_DNA"/>
</dbReference>
<dbReference type="InterPro" id="IPR010982">
    <property type="entry name" value="Lambda_DNA-bd_dom_sf"/>
</dbReference>
<proteinExistence type="predicted"/>
<dbReference type="SMART" id="SM00530">
    <property type="entry name" value="HTH_XRE"/>
    <property type="match status" value="1"/>
</dbReference>
<dbReference type="InterPro" id="IPR001387">
    <property type="entry name" value="Cro/C1-type_HTH"/>
</dbReference>
<name>A0ABQ2EG69_9DEIO</name>
<dbReference type="Proteomes" id="UP000647587">
    <property type="component" value="Unassembled WGS sequence"/>
</dbReference>
<accession>A0ABQ2EG69</accession>